<feature type="transmembrane region" description="Helical" evidence="5">
    <location>
        <begin position="160"/>
        <end position="178"/>
    </location>
</feature>
<proteinExistence type="inferred from homology"/>
<comment type="subcellular location">
    <subcellularLocation>
        <location evidence="5">Cell membrane</location>
        <topology evidence="5">Multi-pass membrane protein</topology>
    </subcellularLocation>
    <subcellularLocation>
        <location evidence="1">Membrane</location>
        <topology evidence="1">Multi-pass membrane protein</topology>
    </subcellularLocation>
</comment>
<dbReference type="STRING" id="1776384.GCA_900086585_02198"/>
<comment type="caution">
    <text evidence="7">The sequence shown here is derived from an EMBL/GenBank/DDBJ whole genome shotgun (WGS) entry which is preliminary data.</text>
</comment>
<dbReference type="GO" id="GO:0140359">
    <property type="term" value="F:ABC-type transporter activity"/>
    <property type="evidence" value="ECO:0007669"/>
    <property type="project" value="InterPro"/>
</dbReference>
<accession>A0A415E4Z5</accession>
<dbReference type="PANTHER" id="PTHR43077:SF11">
    <property type="entry name" value="TRANSPORT PERMEASE YVFS-RELATED"/>
    <property type="match status" value="1"/>
</dbReference>
<dbReference type="PROSITE" id="PS51012">
    <property type="entry name" value="ABC_TM2"/>
    <property type="match status" value="1"/>
</dbReference>
<feature type="transmembrane region" description="Helical" evidence="5">
    <location>
        <begin position="218"/>
        <end position="236"/>
    </location>
</feature>
<evidence type="ECO:0000256" key="2">
    <source>
        <dbReference type="ARBA" id="ARBA00022692"/>
    </source>
</evidence>
<dbReference type="RefSeq" id="WP_118335411.1">
    <property type="nucleotide sequence ID" value="NZ_AP025567.1"/>
</dbReference>
<feature type="domain" description="ABC transmembrane type-2" evidence="6">
    <location>
        <begin position="19"/>
        <end position="239"/>
    </location>
</feature>
<dbReference type="EMBL" id="QRMS01000002">
    <property type="protein sequence ID" value="RHJ88688.1"/>
    <property type="molecule type" value="Genomic_DNA"/>
</dbReference>
<sequence length="244" mass="26323">MKTLAFASRNTKEMIRDKINLFFGLGFPLILLFLLSMMQANVPVNLFAVEYLTPGITVFGYSFISLFAGMIVAKDQTSSFMLRLFTSPMTSGNFITGYMLPLLPMAVCQTIVCFLAAIALGLDLTVNVFAAIAVLLPCSIIFIGMGLLCGCIFTEKQVGGVCGALLTNLTAWLSGTWFDTSIAGDIFDTIAHLLPFCHAVDAGRSALSGDYGAIMADLLWVIAYAIVIIILAIVVFQRKIAADK</sequence>
<keyword evidence="8" id="KW-1185">Reference proteome</keyword>
<dbReference type="InterPro" id="IPR051328">
    <property type="entry name" value="T7SS_ABC-Transporter"/>
</dbReference>
<dbReference type="PANTHER" id="PTHR43077">
    <property type="entry name" value="TRANSPORT PERMEASE YVFS-RELATED"/>
    <property type="match status" value="1"/>
</dbReference>
<evidence type="ECO:0000259" key="6">
    <source>
        <dbReference type="PROSITE" id="PS51012"/>
    </source>
</evidence>
<keyword evidence="5" id="KW-1003">Cell membrane</keyword>
<evidence type="ECO:0000256" key="3">
    <source>
        <dbReference type="ARBA" id="ARBA00022989"/>
    </source>
</evidence>
<feature type="transmembrane region" description="Helical" evidence="5">
    <location>
        <begin position="128"/>
        <end position="153"/>
    </location>
</feature>
<gene>
    <name evidence="7" type="ORF">DW099_09945</name>
</gene>
<comment type="similarity">
    <text evidence="5">Belongs to the ABC-2 integral membrane protein family.</text>
</comment>
<organism evidence="7 8">
    <name type="scientific">Emergencia timonensis</name>
    <dbReference type="NCBI Taxonomy" id="1776384"/>
    <lineage>
        <taxon>Bacteria</taxon>
        <taxon>Bacillati</taxon>
        <taxon>Bacillota</taxon>
        <taxon>Clostridia</taxon>
        <taxon>Peptostreptococcales</taxon>
        <taxon>Anaerovoracaceae</taxon>
        <taxon>Emergencia</taxon>
    </lineage>
</organism>
<dbReference type="PIRSF" id="PIRSF006648">
    <property type="entry name" value="DrrB"/>
    <property type="match status" value="1"/>
</dbReference>
<dbReference type="InterPro" id="IPR047817">
    <property type="entry name" value="ABC2_TM_bact-type"/>
</dbReference>
<dbReference type="GO" id="GO:0043190">
    <property type="term" value="C:ATP-binding cassette (ABC) transporter complex"/>
    <property type="evidence" value="ECO:0007669"/>
    <property type="project" value="InterPro"/>
</dbReference>
<name>A0A415E4Z5_9FIRM</name>
<evidence type="ECO:0000256" key="1">
    <source>
        <dbReference type="ARBA" id="ARBA00004141"/>
    </source>
</evidence>
<protein>
    <recommendedName>
        <fullName evidence="5">Transport permease protein</fullName>
    </recommendedName>
</protein>
<keyword evidence="3 5" id="KW-1133">Transmembrane helix</keyword>
<feature type="transmembrane region" description="Helical" evidence="5">
    <location>
        <begin position="94"/>
        <end position="122"/>
    </location>
</feature>
<reference evidence="7 8" key="1">
    <citation type="submission" date="2018-08" db="EMBL/GenBank/DDBJ databases">
        <title>A genome reference for cultivated species of the human gut microbiota.</title>
        <authorList>
            <person name="Zou Y."/>
            <person name="Xue W."/>
            <person name="Luo G."/>
        </authorList>
    </citation>
    <scope>NUCLEOTIDE SEQUENCE [LARGE SCALE GENOMIC DNA]</scope>
    <source>
        <strain evidence="7 8">AM07-24</strain>
    </source>
</reference>
<dbReference type="InterPro" id="IPR000412">
    <property type="entry name" value="ABC_2_transport"/>
</dbReference>
<evidence type="ECO:0000256" key="5">
    <source>
        <dbReference type="RuleBase" id="RU361157"/>
    </source>
</evidence>
<evidence type="ECO:0000313" key="8">
    <source>
        <dbReference type="Proteomes" id="UP000284841"/>
    </source>
</evidence>
<dbReference type="InterPro" id="IPR013525">
    <property type="entry name" value="ABC2_TM"/>
</dbReference>
<dbReference type="OrthoDB" id="162334at2"/>
<dbReference type="Pfam" id="PF01061">
    <property type="entry name" value="ABC2_membrane"/>
    <property type="match status" value="1"/>
</dbReference>
<keyword evidence="2 5" id="KW-0812">Transmembrane</keyword>
<keyword evidence="4 5" id="KW-0472">Membrane</keyword>
<evidence type="ECO:0000313" key="7">
    <source>
        <dbReference type="EMBL" id="RHJ88688.1"/>
    </source>
</evidence>
<dbReference type="AlphaFoldDB" id="A0A415E4Z5"/>
<feature type="transmembrane region" description="Helical" evidence="5">
    <location>
        <begin position="51"/>
        <end position="73"/>
    </location>
</feature>
<keyword evidence="5" id="KW-0813">Transport</keyword>
<feature type="transmembrane region" description="Helical" evidence="5">
    <location>
        <begin position="21"/>
        <end position="39"/>
    </location>
</feature>
<evidence type="ECO:0000256" key="4">
    <source>
        <dbReference type="ARBA" id="ARBA00023136"/>
    </source>
</evidence>
<dbReference type="Proteomes" id="UP000284841">
    <property type="component" value="Unassembled WGS sequence"/>
</dbReference>